<keyword evidence="5 7" id="KW-0472">Membrane</keyword>
<organism evidence="9 10">
    <name type="scientific">Catenuloplanes atrovinosus</name>
    <dbReference type="NCBI Taxonomy" id="137266"/>
    <lineage>
        <taxon>Bacteria</taxon>
        <taxon>Bacillati</taxon>
        <taxon>Actinomycetota</taxon>
        <taxon>Actinomycetes</taxon>
        <taxon>Micromonosporales</taxon>
        <taxon>Micromonosporaceae</taxon>
        <taxon>Catenuloplanes</taxon>
    </lineage>
</organism>
<comment type="caution">
    <text evidence="9">The sequence shown here is derived from an EMBL/GenBank/DDBJ whole genome shotgun (WGS) entry which is preliminary data.</text>
</comment>
<feature type="compositionally biased region" description="Low complexity" evidence="6">
    <location>
        <begin position="59"/>
        <end position="79"/>
    </location>
</feature>
<evidence type="ECO:0000256" key="3">
    <source>
        <dbReference type="ARBA" id="ARBA00022692"/>
    </source>
</evidence>
<keyword evidence="4 7" id="KW-1133">Transmembrane helix</keyword>
<sequence length="359" mass="35420">MRVPGWRGERAGGVVTWVVALSAVAGVAVLAGAWAPELFRSFRAPRGAAGTAPEAVEYADGSGARPAAPRGAAAGNGRDLPIVGTGQDRDGRRLDLHGGLYWATGAAPGPGSGGTGAPARGEGGPGVAPDEVVAGIVPGAGDSPASASGRVVPERDDARERPRPAVLIAGAAGGGAAVALLFGGWAGVGLGVAAAVGTFLVLRRLEPASARRLRLQAVADLPLAADLLSATLRAGAPVDRAADAVADALGGPLAVHLARVARSLRLGAPAEEAWAYLSEVPGAERVVAAAIRSSASGAALAGALTRLADDLRTDRAVAAQVAAHRAGVLVVLPLGLCFLPAFVLAGLAPVIIAVLSELL</sequence>
<evidence type="ECO:0000256" key="5">
    <source>
        <dbReference type="ARBA" id="ARBA00023136"/>
    </source>
</evidence>
<evidence type="ECO:0000256" key="4">
    <source>
        <dbReference type="ARBA" id="ARBA00022989"/>
    </source>
</evidence>
<feature type="region of interest" description="Disordered" evidence="6">
    <location>
        <begin position="57"/>
        <end position="90"/>
    </location>
</feature>
<gene>
    <name evidence="9" type="ORF">J2S41_006445</name>
</gene>
<dbReference type="AlphaFoldDB" id="A0AAE3YUZ6"/>
<evidence type="ECO:0000256" key="2">
    <source>
        <dbReference type="ARBA" id="ARBA00022475"/>
    </source>
</evidence>
<keyword evidence="2" id="KW-1003">Cell membrane</keyword>
<reference evidence="9" key="1">
    <citation type="submission" date="2023-07" db="EMBL/GenBank/DDBJ databases">
        <title>Sequencing the genomes of 1000 actinobacteria strains.</title>
        <authorList>
            <person name="Klenk H.-P."/>
        </authorList>
    </citation>
    <scope>NUCLEOTIDE SEQUENCE</scope>
    <source>
        <strain evidence="9">DSM 44707</strain>
    </source>
</reference>
<accession>A0AAE3YUZ6</accession>
<proteinExistence type="predicted"/>
<keyword evidence="3 7" id="KW-0812">Transmembrane</keyword>
<evidence type="ECO:0000313" key="10">
    <source>
        <dbReference type="Proteomes" id="UP001183643"/>
    </source>
</evidence>
<dbReference type="Proteomes" id="UP001183643">
    <property type="component" value="Unassembled WGS sequence"/>
</dbReference>
<evidence type="ECO:0000256" key="6">
    <source>
        <dbReference type="SAM" id="MobiDB-lite"/>
    </source>
</evidence>
<dbReference type="PANTHER" id="PTHR35007">
    <property type="entry name" value="INTEGRAL MEMBRANE PROTEIN-RELATED"/>
    <property type="match status" value="1"/>
</dbReference>
<evidence type="ECO:0000259" key="8">
    <source>
        <dbReference type="Pfam" id="PF00482"/>
    </source>
</evidence>
<feature type="transmembrane region" description="Helical" evidence="7">
    <location>
        <begin position="188"/>
        <end position="205"/>
    </location>
</feature>
<feature type="compositionally biased region" description="Gly residues" evidence="6">
    <location>
        <begin position="108"/>
        <end position="126"/>
    </location>
</feature>
<evidence type="ECO:0000256" key="7">
    <source>
        <dbReference type="SAM" id="Phobius"/>
    </source>
</evidence>
<dbReference type="EMBL" id="JAVDYB010000001">
    <property type="protein sequence ID" value="MDR7279667.1"/>
    <property type="molecule type" value="Genomic_DNA"/>
</dbReference>
<evidence type="ECO:0000313" key="9">
    <source>
        <dbReference type="EMBL" id="MDR7279667.1"/>
    </source>
</evidence>
<feature type="domain" description="Type II secretion system protein GspF" evidence="8">
    <location>
        <begin position="225"/>
        <end position="346"/>
    </location>
</feature>
<dbReference type="GO" id="GO:0005886">
    <property type="term" value="C:plasma membrane"/>
    <property type="evidence" value="ECO:0007669"/>
    <property type="project" value="UniProtKB-SubCell"/>
</dbReference>
<protein>
    <recommendedName>
        <fullName evidence="8">Type II secretion system protein GspF domain-containing protein</fullName>
    </recommendedName>
</protein>
<feature type="transmembrane region" description="Helical" evidence="7">
    <location>
        <begin position="14"/>
        <end position="36"/>
    </location>
</feature>
<name>A0AAE3YUZ6_9ACTN</name>
<dbReference type="InterPro" id="IPR018076">
    <property type="entry name" value="T2SS_GspF_dom"/>
</dbReference>
<dbReference type="InterPro" id="IPR042094">
    <property type="entry name" value="T2SS_GspF_sf"/>
</dbReference>
<evidence type="ECO:0000256" key="1">
    <source>
        <dbReference type="ARBA" id="ARBA00004651"/>
    </source>
</evidence>
<dbReference type="Gene3D" id="1.20.81.30">
    <property type="entry name" value="Type II secretion system (T2SS), domain F"/>
    <property type="match status" value="1"/>
</dbReference>
<dbReference type="Pfam" id="PF00482">
    <property type="entry name" value="T2SSF"/>
    <property type="match status" value="1"/>
</dbReference>
<feature type="transmembrane region" description="Helical" evidence="7">
    <location>
        <begin position="328"/>
        <end position="355"/>
    </location>
</feature>
<dbReference type="PANTHER" id="PTHR35007:SF3">
    <property type="entry name" value="POSSIBLE CONSERVED ALANINE RICH MEMBRANE PROTEIN"/>
    <property type="match status" value="1"/>
</dbReference>
<keyword evidence="10" id="KW-1185">Reference proteome</keyword>
<comment type="subcellular location">
    <subcellularLocation>
        <location evidence="1">Cell membrane</location>
        <topology evidence="1">Multi-pass membrane protein</topology>
    </subcellularLocation>
</comment>
<feature type="region of interest" description="Disordered" evidence="6">
    <location>
        <begin position="105"/>
        <end position="160"/>
    </location>
</feature>